<dbReference type="EMBL" id="JAUEPL010000043">
    <property type="protein sequence ID" value="MDN3297063.1"/>
    <property type="molecule type" value="Genomic_DNA"/>
</dbReference>
<feature type="active site" evidence="9">
    <location>
        <position position="256"/>
    </location>
</feature>
<evidence type="ECO:0000259" key="11">
    <source>
        <dbReference type="Pfam" id="PF08545"/>
    </source>
</evidence>
<feature type="region of interest" description="ACP-binding" evidence="9">
    <location>
        <begin position="257"/>
        <end position="261"/>
    </location>
</feature>
<evidence type="ECO:0000313" key="13">
    <source>
        <dbReference type="Proteomes" id="UP001174050"/>
    </source>
</evidence>
<comment type="subunit">
    <text evidence="9">Homodimer.</text>
</comment>
<reference evidence="12" key="1">
    <citation type="submission" date="2023-06" db="EMBL/GenBank/DDBJ databases">
        <title>WGS-Sequencing of Streptomyces ficellus isolate 21 collected from sand in Gara Djebilet Iron Mine in Algeria.</title>
        <authorList>
            <person name="Zegers G.P."/>
            <person name="Gomez A."/>
            <person name="Gueddou A."/>
            <person name="Zahara A.F."/>
            <person name="Worth M."/>
            <person name="Sevigny J.L."/>
            <person name="Tisa L."/>
        </authorList>
    </citation>
    <scope>NUCLEOTIDE SEQUENCE</scope>
    <source>
        <strain evidence="12">AS11</strain>
    </source>
</reference>
<dbReference type="InterPro" id="IPR004655">
    <property type="entry name" value="FabH"/>
</dbReference>
<dbReference type="SUPFAM" id="SSF53901">
    <property type="entry name" value="Thiolase-like"/>
    <property type="match status" value="1"/>
</dbReference>
<dbReference type="Pfam" id="PF08545">
    <property type="entry name" value="ACP_syn_III"/>
    <property type="match status" value="1"/>
</dbReference>
<dbReference type="NCBIfam" id="NF006829">
    <property type="entry name" value="PRK09352.1"/>
    <property type="match status" value="1"/>
</dbReference>
<dbReference type="GO" id="GO:0033818">
    <property type="term" value="F:beta-ketoacyl-acyl-carrier-protein synthase III activity"/>
    <property type="evidence" value="ECO:0007669"/>
    <property type="project" value="UniProtKB-EC"/>
</dbReference>
<feature type="active site" evidence="9">
    <location>
        <position position="286"/>
    </location>
</feature>
<dbReference type="PANTHER" id="PTHR34069">
    <property type="entry name" value="3-OXOACYL-[ACYL-CARRIER-PROTEIN] SYNTHASE 3"/>
    <property type="match status" value="1"/>
</dbReference>
<evidence type="ECO:0000256" key="7">
    <source>
        <dbReference type="ARBA" id="ARBA00023160"/>
    </source>
</evidence>
<evidence type="ECO:0000256" key="5">
    <source>
        <dbReference type="ARBA" id="ARBA00022832"/>
    </source>
</evidence>
<comment type="subcellular location">
    <subcellularLocation>
        <location evidence="9">Cytoplasm</location>
    </subcellularLocation>
</comment>
<evidence type="ECO:0000256" key="6">
    <source>
        <dbReference type="ARBA" id="ARBA00023098"/>
    </source>
</evidence>
<comment type="catalytic activity">
    <reaction evidence="9">
        <text>malonyl-[ACP] + acetyl-CoA + H(+) = 3-oxobutanoyl-[ACP] + CO2 + CoA</text>
        <dbReference type="Rhea" id="RHEA:12080"/>
        <dbReference type="Rhea" id="RHEA-COMP:9623"/>
        <dbReference type="Rhea" id="RHEA-COMP:9625"/>
        <dbReference type="ChEBI" id="CHEBI:15378"/>
        <dbReference type="ChEBI" id="CHEBI:16526"/>
        <dbReference type="ChEBI" id="CHEBI:57287"/>
        <dbReference type="ChEBI" id="CHEBI:57288"/>
        <dbReference type="ChEBI" id="CHEBI:78449"/>
        <dbReference type="ChEBI" id="CHEBI:78450"/>
        <dbReference type="EC" id="2.3.1.180"/>
    </reaction>
</comment>
<dbReference type="PANTHER" id="PTHR34069:SF2">
    <property type="entry name" value="BETA-KETOACYL-[ACYL-CARRIER-PROTEIN] SYNTHASE III"/>
    <property type="match status" value="1"/>
</dbReference>
<comment type="caution">
    <text evidence="12">The sequence shown here is derived from an EMBL/GenBank/DDBJ whole genome shotgun (WGS) entry which is preliminary data.</text>
</comment>
<keyword evidence="4 9" id="KW-0808">Transferase</keyword>
<evidence type="ECO:0000256" key="1">
    <source>
        <dbReference type="ARBA" id="ARBA00008642"/>
    </source>
</evidence>
<dbReference type="Proteomes" id="UP001174050">
    <property type="component" value="Unassembled WGS sequence"/>
</dbReference>
<evidence type="ECO:0000313" key="12">
    <source>
        <dbReference type="EMBL" id="MDN3297063.1"/>
    </source>
</evidence>
<dbReference type="Gene3D" id="3.40.47.10">
    <property type="match status" value="1"/>
</dbReference>
<proteinExistence type="inferred from homology"/>
<evidence type="ECO:0000256" key="9">
    <source>
        <dbReference type="HAMAP-Rule" id="MF_01815"/>
    </source>
</evidence>
<evidence type="ECO:0000256" key="8">
    <source>
        <dbReference type="ARBA" id="ARBA00023315"/>
    </source>
</evidence>
<feature type="domain" description="Beta-ketoacyl-[acyl-carrier-protein] synthase III C-terminal" evidence="10">
    <location>
        <begin position="240"/>
        <end position="329"/>
    </location>
</feature>
<keyword evidence="2 9" id="KW-0963">Cytoplasm</keyword>
<keyword evidence="13" id="KW-1185">Reference proteome</keyword>
<gene>
    <name evidence="9" type="primary">fabH</name>
    <name evidence="12" type="ORF">QWM81_24055</name>
</gene>
<dbReference type="InterPro" id="IPR013751">
    <property type="entry name" value="ACP_syn_III_N"/>
</dbReference>
<dbReference type="Pfam" id="PF08541">
    <property type="entry name" value="ACP_syn_III_C"/>
    <property type="match status" value="1"/>
</dbReference>
<sequence>MSRSRAAVLSGLGSWLPPRVVTNEDLSRRFDTSDEWIRSRTGIAQRHVVDPGVATGDLAHEAGLRALKSAGTDSVDAVVLATTTPDHLSPATAPDVAARLGMGGTAAFDVAAVCSGFVYALATGAGLIASGIADSVLIIGAETFTTIVDPADRSTSSIFGDGAGAVVLRAGEPGEPGAVGPFDLGSDGSLAHLLVIPAGGARQRSSGREPEPGDTYFHMQGSQVYKHAVLRMTESARRVLAAAGLGAGDIDRFVGHQANLRILDSVAERLGIPLDHRVTNIADVGNTAAASIPLALADAAARGELRPGHRVLAGAFGGGLTWGSCLFQWPDITPV</sequence>
<dbReference type="InterPro" id="IPR016039">
    <property type="entry name" value="Thiolase-like"/>
</dbReference>
<keyword evidence="5 9" id="KW-0276">Fatty acid metabolism</keyword>
<evidence type="ECO:0000259" key="10">
    <source>
        <dbReference type="Pfam" id="PF08541"/>
    </source>
</evidence>
<evidence type="ECO:0000256" key="3">
    <source>
        <dbReference type="ARBA" id="ARBA00022516"/>
    </source>
</evidence>
<comment type="similarity">
    <text evidence="1 9">Belongs to the thiolase-like superfamily. FabH family.</text>
</comment>
<dbReference type="RefSeq" id="WP_290114416.1">
    <property type="nucleotide sequence ID" value="NZ_JAUEPL010000043.1"/>
</dbReference>
<comment type="domain">
    <text evidence="9">The last Arg residue of the ACP-binding site is essential for the weak association between ACP/AcpP and FabH.</text>
</comment>
<evidence type="ECO:0000256" key="2">
    <source>
        <dbReference type="ARBA" id="ARBA00022490"/>
    </source>
</evidence>
<keyword evidence="6 9" id="KW-0443">Lipid metabolism</keyword>
<organism evidence="12 13">
    <name type="scientific">Streptomyces ficellus</name>
    <dbReference type="NCBI Taxonomy" id="1977088"/>
    <lineage>
        <taxon>Bacteria</taxon>
        <taxon>Bacillati</taxon>
        <taxon>Actinomycetota</taxon>
        <taxon>Actinomycetes</taxon>
        <taxon>Kitasatosporales</taxon>
        <taxon>Streptomycetaceae</taxon>
        <taxon>Streptomyces</taxon>
    </lineage>
</organism>
<keyword evidence="7 9" id="KW-0275">Fatty acid biosynthesis</keyword>
<dbReference type="EC" id="2.3.1.180" evidence="9"/>
<keyword evidence="3 9" id="KW-0444">Lipid biosynthesis</keyword>
<comment type="function">
    <text evidence="9">Catalyzes the condensation reaction of fatty acid synthesis by the addition to an acyl acceptor of two carbons from malonyl-ACP. Catalyzes the first condensation reaction which initiates fatty acid synthesis and may therefore play a role in governing the total rate of fatty acid production. Possesses both acetoacetyl-ACP synthase and acetyl transacylase activities. Its substrate specificity determines the biosynthesis of branched-chain and/or straight-chain of fatty acids.</text>
</comment>
<dbReference type="CDD" id="cd00830">
    <property type="entry name" value="KAS_III"/>
    <property type="match status" value="1"/>
</dbReference>
<feature type="domain" description="Beta-ketoacyl-[acyl-carrier-protein] synthase III N-terminal" evidence="11">
    <location>
        <begin position="108"/>
        <end position="188"/>
    </location>
</feature>
<accession>A0ABT7ZC30</accession>
<keyword evidence="8 9" id="KW-0012">Acyltransferase</keyword>
<dbReference type="InterPro" id="IPR013747">
    <property type="entry name" value="ACP_syn_III_C"/>
</dbReference>
<evidence type="ECO:0000256" key="4">
    <source>
        <dbReference type="ARBA" id="ARBA00022679"/>
    </source>
</evidence>
<feature type="active site" evidence="9">
    <location>
        <position position="114"/>
    </location>
</feature>
<protein>
    <recommendedName>
        <fullName evidence="9">Beta-ketoacyl-[acyl-carrier-protein] synthase III</fullName>
        <shortName evidence="9">Beta-ketoacyl-ACP synthase III</shortName>
        <shortName evidence="9">KAS III</shortName>
        <ecNumber evidence="9">2.3.1.180</ecNumber>
    </recommendedName>
    <alternativeName>
        <fullName evidence="9">3-oxoacyl-[acyl-carrier-protein] synthase 3</fullName>
    </alternativeName>
    <alternativeName>
        <fullName evidence="9">3-oxoacyl-[acyl-carrier-protein] synthase III</fullName>
    </alternativeName>
</protein>
<dbReference type="NCBIfam" id="TIGR00747">
    <property type="entry name" value="fabH"/>
    <property type="match status" value="1"/>
</dbReference>
<dbReference type="HAMAP" id="MF_01815">
    <property type="entry name" value="FabH"/>
    <property type="match status" value="1"/>
</dbReference>
<keyword evidence="9" id="KW-0511">Multifunctional enzyme</keyword>
<comment type="pathway">
    <text evidence="9">Lipid metabolism; fatty acid biosynthesis.</text>
</comment>
<name>A0ABT7ZC30_9ACTN</name>